<reference evidence="2" key="2">
    <citation type="submission" date="2021-02" db="EMBL/GenBank/DDBJ databases">
        <authorList>
            <person name="Kimball J.A."/>
            <person name="Haas M.W."/>
            <person name="Macchietto M."/>
            <person name="Kono T."/>
            <person name="Duquette J."/>
            <person name="Shao M."/>
        </authorList>
    </citation>
    <scope>NUCLEOTIDE SEQUENCE</scope>
    <source>
        <tissue evidence="2">Fresh leaf tissue</tissue>
    </source>
</reference>
<dbReference type="AlphaFoldDB" id="A0A8J5UXI8"/>
<reference evidence="2" key="1">
    <citation type="journal article" date="2021" name="bioRxiv">
        <title>Whole Genome Assembly and Annotation of Northern Wild Rice, Zizania palustris L., Supports a Whole Genome Duplication in the Zizania Genus.</title>
        <authorList>
            <person name="Haas M."/>
            <person name="Kono T."/>
            <person name="Macchietto M."/>
            <person name="Millas R."/>
            <person name="McGilp L."/>
            <person name="Shao M."/>
            <person name="Duquette J."/>
            <person name="Hirsch C.N."/>
            <person name="Kimball J."/>
        </authorList>
    </citation>
    <scope>NUCLEOTIDE SEQUENCE</scope>
    <source>
        <tissue evidence="2">Fresh leaf tissue</tissue>
    </source>
</reference>
<accession>A0A8J5UXI8</accession>
<dbReference type="Proteomes" id="UP000729402">
    <property type="component" value="Unassembled WGS sequence"/>
</dbReference>
<dbReference type="EMBL" id="JAAALK010000289">
    <property type="protein sequence ID" value="KAG8048542.1"/>
    <property type="molecule type" value="Genomic_DNA"/>
</dbReference>
<comment type="caution">
    <text evidence="2">The sequence shown here is derived from an EMBL/GenBank/DDBJ whole genome shotgun (WGS) entry which is preliminary data.</text>
</comment>
<keyword evidence="3" id="KW-1185">Reference proteome</keyword>
<organism evidence="2 3">
    <name type="scientific">Zizania palustris</name>
    <name type="common">Northern wild rice</name>
    <dbReference type="NCBI Taxonomy" id="103762"/>
    <lineage>
        <taxon>Eukaryota</taxon>
        <taxon>Viridiplantae</taxon>
        <taxon>Streptophyta</taxon>
        <taxon>Embryophyta</taxon>
        <taxon>Tracheophyta</taxon>
        <taxon>Spermatophyta</taxon>
        <taxon>Magnoliopsida</taxon>
        <taxon>Liliopsida</taxon>
        <taxon>Poales</taxon>
        <taxon>Poaceae</taxon>
        <taxon>BOP clade</taxon>
        <taxon>Oryzoideae</taxon>
        <taxon>Oryzeae</taxon>
        <taxon>Zizaniinae</taxon>
        <taxon>Zizania</taxon>
    </lineage>
</organism>
<name>A0A8J5UXI8_ZIZPA</name>
<proteinExistence type="predicted"/>
<sequence length="66" mass="6619">MQVVEGGGTVPGSTREGCRTPAGGVASMTTSRRRARSVVTVTMALKEERKVAAATASPAATARAGT</sequence>
<gene>
    <name evidence="2" type="ORF">GUJ93_ZPchr0009g1340</name>
</gene>
<protein>
    <submittedName>
        <fullName evidence="2">Uncharacterized protein</fullName>
    </submittedName>
</protein>
<evidence type="ECO:0000313" key="2">
    <source>
        <dbReference type="EMBL" id="KAG8048542.1"/>
    </source>
</evidence>
<feature type="compositionally biased region" description="Gly residues" evidence="1">
    <location>
        <begin position="1"/>
        <end position="10"/>
    </location>
</feature>
<evidence type="ECO:0000256" key="1">
    <source>
        <dbReference type="SAM" id="MobiDB-lite"/>
    </source>
</evidence>
<feature type="region of interest" description="Disordered" evidence="1">
    <location>
        <begin position="1"/>
        <end position="34"/>
    </location>
</feature>
<evidence type="ECO:0000313" key="3">
    <source>
        <dbReference type="Proteomes" id="UP000729402"/>
    </source>
</evidence>